<evidence type="ECO:0000256" key="1">
    <source>
        <dbReference type="SAM" id="MobiDB-lite"/>
    </source>
</evidence>
<sequence length="470" mass="51607">MSTPESQTQVELPKASPLKNNSTLEPHNDVKLLPVPPVEAVETEKKDQPQSVKPVKTENQNQDVSKKQRTQDTQNMQNASSSATKSVDDGKSSTEQAKQAPKSVPAVSPKTDGKTESKTTANEAKHTEAAKESSVEAKADPKGLSSETKDGGDKPTTTKEDTDQTAPAEKTETPKEVPNNEGVAPAEKDLPAAAQDDAQMTTNEAKQPTKAGLVKIPQVDKKAVDEDPFLKSISDKGSVSEEKVAVDKSKKRSIRKEISSTEQYRLRGIDAHSKELFNKTVDLTKEDAADFPAKNVEFYGYDLVDSEYNKEAKTFILHYQAKKVTFHIINTDEEGKTLSKETLQMEFGDQKSYTPKIISGYQVNDSSKVLKADNLLPDDVTFIYSKLSDKRQTNETHAKTRDKARSKASEDDHQHTLAEKGDVSDEHSSDSDESNEKLPQTGKSHSFLGSLSGLALLFGLIGKKLFKRDI</sequence>
<accession>A0A8E1RJC1</accession>
<protein>
    <submittedName>
        <fullName evidence="2">LPXTG-motif cell wall anchor domain-containing protein</fullName>
    </submittedName>
</protein>
<feature type="region of interest" description="Disordered" evidence="1">
    <location>
        <begin position="1"/>
        <end position="252"/>
    </location>
</feature>
<feature type="compositionally biased region" description="Basic and acidic residues" evidence="1">
    <location>
        <begin position="218"/>
        <end position="229"/>
    </location>
</feature>
<name>A0A8E1RJC1_LENKE</name>
<evidence type="ECO:0000313" key="2">
    <source>
        <dbReference type="EMBL" id="KRM52824.1"/>
    </source>
</evidence>
<feature type="compositionally biased region" description="Basic and acidic residues" evidence="1">
    <location>
        <begin position="393"/>
        <end position="436"/>
    </location>
</feature>
<dbReference type="Proteomes" id="UP000051164">
    <property type="component" value="Unassembled WGS sequence"/>
</dbReference>
<organism evidence="2 3">
    <name type="scientific">Lentilactobacillus kefiri DSM 20587 = JCM 5818</name>
    <dbReference type="NCBI Taxonomy" id="1423764"/>
    <lineage>
        <taxon>Bacteria</taxon>
        <taxon>Bacillati</taxon>
        <taxon>Bacillota</taxon>
        <taxon>Bacilli</taxon>
        <taxon>Lactobacillales</taxon>
        <taxon>Lactobacillaceae</taxon>
        <taxon>Lentilactobacillus</taxon>
    </lineage>
</organism>
<dbReference type="NCBIfam" id="TIGR01167">
    <property type="entry name" value="LPXTG_anchor"/>
    <property type="match status" value="1"/>
</dbReference>
<evidence type="ECO:0000313" key="3">
    <source>
        <dbReference type="Proteomes" id="UP000051164"/>
    </source>
</evidence>
<feature type="compositionally biased region" description="Basic and acidic residues" evidence="1">
    <location>
        <begin position="111"/>
        <end position="162"/>
    </location>
</feature>
<reference evidence="2 3" key="1">
    <citation type="journal article" date="2015" name="Genome Announc.">
        <title>Expanding the biotechnology potential of lactobacilli through comparative genomics of 213 strains and associated genera.</title>
        <authorList>
            <person name="Sun Z."/>
            <person name="Harris H.M."/>
            <person name="McCann A."/>
            <person name="Guo C."/>
            <person name="Argimon S."/>
            <person name="Zhang W."/>
            <person name="Yang X."/>
            <person name="Jeffery I.B."/>
            <person name="Cooney J.C."/>
            <person name="Kagawa T.F."/>
            <person name="Liu W."/>
            <person name="Song Y."/>
            <person name="Salvetti E."/>
            <person name="Wrobel A."/>
            <person name="Rasinkangas P."/>
            <person name="Parkhill J."/>
            <person name="Rea M.C."/>
            <person name="O'Sullivan O."/>
            <person name="Ritari J."/>
            <person name="Douillard F.P."/>
            <person name="Paul Ross R."/>
            <person name="Yang R."/>
            <person name="Briner A.E."/>
            <person name="Felis G.E."/>
            <person name="de Vos W.M."/>
            <person name="Barrangou R."/>
            <person name="Klaenhammer T.R."/>
            <person name="Caufield P.W."/>
            <person name="Cui Y."/>
            <person name="Zhang H."/>
            <person name="O'Toole P.W."/>
        </authorList>
    </citation>
    <scope>NUCLEOTIDE SEQUENCE [LARGE SCALE GENOMIC DNA]</scope>
    <source>
        <strain evidence="2 3">DSM 20587</strain>
    </source>
</reference>
<feature type="compositionally biased region" description="Polar residues" evidence="1">
    <location>
        <begin position="1"/>
        <end position="10"/>
    </location>
</feature>
<gene>
    <name evidence="2" type="ORF">FC95_GL001017</name>
</gene>
<comment type="caution">
    <text evidence="2">The sequence shown here is derived from an EMBL/GenBank/DDBJ whole genome shotgun (WGS) entry which is preliminary data.</text>
</comment>
<feature type="compositionally biased region" description="Basic and acidic residues" evidence="1">
    <location>
        <begin position="238"/>
        <end position="248"/>
    </location>
</feature>
<proteinExistence type="predicted"/>
<dbReference type="EMBL" id="AYYV01000027">
    <property type="protein sequence ID" value="KRM52824.1"/>
    <property type="molecule type" value="Genomic_DNA"/>
</dbReference>
<dbReference type="RefSeq" id="WP_056981730.1">
    <property type="nucleotide sequence ID" value="NZ_AYYV01000027.1"/>
</dbReference>
<dbReference type="AlphaFoldDB" id="A0A8E1RJC1"/>
<feature type="compositionally biased region" description="Polar residues" evidence="1">
    <location>
        <begin position="71"/>
        <end position="85"/>
    </location>
</feature>
<feature type="region of interest" description="Disordered" evidence="1">
    <location>
        <begin position="393"/>
        <end position="444"/>
    </location>
</feature>